<organism evidence="7 8">
    <name type="scientific">Sodiomyces alkalinus (strain CBS 110278 / VKM F-3762 / F11)</name>
    <name type="common">Alkaliphilic filamentous fungus</name>
    <dbReference type="NCBI Taxonomy" id="1314773"/>
    <lineage>
        <taxon>Eukaryota</taxon>
        <taxon>Fungi</taxon>
        <taxon>Dikarya</taxon>
        <taxon>Ascomycota</taxon>
        <taxon>Pezizomycotina</taxon>
        <taxon>Sordariomycetes</taxon>
        <taxon>Hypocreomycetidae</taxon>
        <taxon>Glomerellales</taxon>
        <taxon>Plectosphaerellaceae</taxon>
        <taxon>Sodiomyces</taxon>
    </lineage>
</organism>
<dbReference type="AlphaFoldDB" id="A0A3N2PJB5"/>
<evidence type="ECO:0000256" key="3">
    <source>
        <dbReference type="ARBA" id="ARBA00022553"/>
    </source>
</evidence>
<dbReference type="InterPro" id="IPR015947">
    <property type="entry name" value="PUA-like_sf"/>
</dbReference>
<dbReference type="EMBL" id="ML119069">
    <property type="protein sequence ID" value="ROT34474.1"/>
    <property type="molecule type" value="Genomic_DNA"/>
</dbReference>
<evidence type="ECO:0000259" key="6">
    <source>
        <dbReference type="Pfam" id="PF01878"/>
    </source>
</evidence>
<dbReference type="Gene3D" id="3.10.590.10">
    <property type="entry name" value="ph1033 like domains"/>
    <property type="match status" value="1"/>
</dbReference>
<gene>
    <name evidence="7" type="ORF">SODALDRAFT_321484</name>
</gene>
<dbReference type="InterPro" id="IPR047197">
    <property type="entry name" value="THYN1-like_EVE"/>
</dbReference>
<keyword evidence="4" id="KW-0539">Nucleus</keyword>
<dbReference type="GeneID" id="39578105"/>
<dbReference type="Proteomes" id="UP000272025">
    <property type="component" value="Unassembled WGS sequence"/>
</dbReference>
<accession>A0A3N2PJB5</accession>
<dbReference type="PANTHER" id="PTHR14087:SF7">
    <property type="entry name" value="THYMOCYTE NUCLEAR PROTEIN 1"/>
    <property type="match status" value="1"/>
</dbReference>
<feature type="compositionally biased region" description="Polar residues" evidence="5">
    <location>
        <begin position="24"/>
        <end position="40"/>
    </location>
</feature>
<dbReference type="SUPFAM" id="SSF88697">
    <property type="entry name" value="PUA domain-like"/>
    <property type="match status" value="1"/>
</dbReference>
<dbReference type="InterPro" id="IPR002740">
    <property type="entry name" value="EVE_domain"/>
</dbReference>
<feature type="domain" description="EVE" evidence="6">
    <location>
        <begin position="73"/>
        <end position="228"/>
    </location>
</feature>
<evidence type="ECO:0000256" key="2">
    <source>
        <dbReference type="ARBA" id="ARBA00014654"/>
    </source>
</evidence>
<dbReference type="CDD" id="cd21133">
    <property type="entry name" value="EVE"/>
    <property type="match status" value="1"/>
</dbReference>
<sequence length="254" mass="28572">MPPATRASRKKASETEKDKPGQPYPQTTSVRKAAKTNGSKKSAAADKPSQKKDDSPPAKRDVSAEDGPGETSYWLMKSEPESRFENGQDIKFSIDDLAARTAPEGWDGIRNYAARNNLRAMKKGDKAFFYHSNCKPPGIVGIMSIIQEHSPDWDALNQKSAYYDGTAPEDGSKWSLVHVKIEHKFPQMLPLHLLRDLQKGPLQDMQLLRQSRLSVSKVTEAEWEAIVETARNMVDEKDWVRSIEETKKSPNYNV</sequence>
<reference evidence="7 8" key="1">
    <citation type="journal article" date="2018" name="Mol. Ecol.">
        <title>The obligate alkalophilic soda-lake fungus Sodiomyces alkalinus has shifted to a protein diet.</title>
        <authorList>
            <person name="Grum-Grzhimaylo A.A."/>
            <person name="Falkoski D.L."/>
            <person name="van den Heuvel J."/>
            <person name="Valero-Jimenez C.A."/>
            <person name="Min B."/>
            <person name="Choi I.G."/>
            <person name="Lipzen A."/>
            <person name="Daum C.G."/>
            <person name="Aanen D.K."/>
            <person name="Tsang A."/>
            <person name="Henrissat B."/>
            <person name="Bilanenko E.N."/>
            <person name="de Vries R.P."/>
            <person name="van Kan J.A.L."/>
            <person name="Grigoriev I.V."/>
            <person name="Debets A.J.M."/>
        </authorList>
    </citation>
    <scope>NUCLEOTIDE SEQUENCE [LARGE SCALE GENOMIC DNA]</scope>
    <source>
        <strain evidence="7 8">F11</strain>
    </source>
</reference>
<proteinExistence type="predicted"/>
<evidence type="ECO:0000313" key="8">
    <source>
        <dbReference type="Proteomes" id="UP000272025"/>
    </source>
</evidence>
<dbReference type="OrthoDB" id="41445at2759"/>
<evidence type="ECO:0000256" key="5">
    <source>
        <dbReference type="SAM" id="MobiDB-lite"/>
    </source>
</evidence>
<dbReference type="RefSeq" id="XP_028462280.1">
    <property type="nucleotide sequence ID" value="XM_028609627.1"/>
</dbReference>
<evidence type="ECO:0000256" key="1">
    <source>
        <dbReference type="ARBA" id="ARBA00004123"/>
    </source>
</evidence>
<dbReference type="STRING" id="1314773.A0A3N2PJB5"/>
<dbReference type="PANTHER" id="PTHR14087">
    <property type="entry name" value="THYMOCYTE NUCLEAR PROTEIN 1"/>
    <property type="match status" value="1"/>
</dbReference>
<feature type="compositionally biased region" description="Basic and acidic residues" evidence="5">
    <location>
        <begin position="48"/>
        <end position="63"/>
    </location>
</feature>
<dbReference type="InterPro" id="IPR052181">
    <property type="entry name" value="5hmC_binding"/>
</dbReference>
<feature type="region of interest" description="Disordered" evidence="5">
    <location>
        <begin position="1"/>
        <end position="73"/>
    </location>
</feature>
<keyword evidence="3" id="KW-0597">Phosphoprotein</keyword>
<name>A0A3N2PJB5_SODAK</name>
<evidence type="ECO:0000313" key="7">
    <source>
        <dbReference type="EMBL" id="ROT34474.1"/>
    </source>
</evidence>
<feature type="compositionally biased region" description="Basic and acidic residues" evidence="5">
    <location>
        <begin position="11"/>
        <end position="20"/>
    </location>
</feature>
<dbReference type="GO" id="GO:0005634">
    <property type="term" value="C:nucleus"/>
    <property type="evidence" value="ECO:0007669"/>
    <property type="project" value="UniProtKB-SubCell"/>
</dbReference>
<dbReference type="FunFam" id="3.10.590.10:FF:000003">
    <property type="entry name" value="Thymocyte nuclear protein 1"/>
    <property type="match status" value="1"/>
</dbReference>
<comment type="subcellular location">
    <subcellularLocation>
        <location evidence="1">Nucleus</location>
    </subcellularLocation>
</comment>
<keyword evidence="8" id="KW-1185">Reference proteome</keyword>
<evidence type="ECO:0000256" key="4">
    <source>
        <dbReference type="ARBA" id="ARBA00023242"/>
    </source>
</evidence>
<protein>
    <recommendedName>
        <fullName evidence="2">Thymocyte nuclear protein 1</fullName>
    </recommendedName>
</protein>
<dbReference type="Pfam" id="PF01878">
    <property type="entry name" value="EVE"/>
    <property type="match status" value="1"/>
</dbReference>